<name>A0A1M5IZC7_9BACT</name>
<sequence>MGKQRSENKHKNSLIKKILIALSAVGPGLFLIGYNIGTGSITTMGMTGAQHGMTLLWALLLSGLFTYILMVAFGHLTLVTGKTALLNFKREIPSVGKPLALYIIGALILGELLALIGIMGIVAELIQEGIRLASADGGLVVQTGWIILVISAGIFAVLWYGQYKIFEKILTTFVILMVGCFVAVFFMVTPSYSAILEGMIPGIPDTSGSYRLVAAIAGTTCSAAVFVIRSTVVAEKGWTIGNLKDEKRDAFVSVFTMIFLSAIVMAVGAGTLHVMGLKMETTLEMIRLLEPLGGDLAAFLMIVGIAGAGLSTIFPIVLIAPWLVADYMGWERDIQSPMFRGLIVGGLLFAFGSIFLEQTPPVLMVLSQAFQAAILPAVAIPVFYLLNKEELVGPDHLPSRKWNAGLVAVIIFSLVTTYFAVRGFF</sequence>
<dbReference type="STRING" id="1194090.SAMN05443144_12513"/>
<reference evidence="6 7" key="1">
    <citation type="submission" date="2016-11" db="EMBL/GenBank/DDBJ databases">
        <authorList>
            <person name="Jaros S."/>
            <person name="Januszkiewicz K."/>
            <person name="Wedrychowicz H."/>
        </authorList>
    </citation>
    <scope>NUCLEOTIDE SEQUENCE [LARGE SCALE GENOMIC DNA]</scope>
    <source>
        <strain evidence="6 7">DSM 21986</strain>
    </source>
</reference>
<evidence type="ECO:0000256" key="4">
    <source>
        <dbReference type="ARBA" id="ARBA00023136"/>
    </source>
</evidence>
<feature type="transmembrane region" description="Helical" evidence="5">
    <location>
        <begin position="99"/>
        <end position="123"/>
    </location>
</feature>
<dbReference type="EMBL" id="FQUS01000025">
    <property type="protein sequence ID" value="SHG33330.1"/>
    <property type="molecule type" value="Genomic_DNA"/>
</dbReference>
<accession>A0A1M5IZC7</accession>
<organism evidence="6 7">
    <name type="scientific">Fodinibius roseus</name>
    <dbReference type="NCBI Taxonomy" id="1194090"/>
    <lineage>
        <taxon>Bacteria</taxon>
        <taxon>Pseudomonadati</taxon>
        <taxon>Balneolota</taxon>
        <taxon>Balneolia</taxon>
        <taxon>Balneolales</taxon>
        <taxon>Balneolaceae</taxon>
        <taxon>Fodinibius</taxon>
    </lineage>
</organism>
<evidence type="ECO:0000256" key="2">
    <source>
        <dbReference type="ARBA" id="ARBA00022692"/>
    </source>
</evidence>
<evidence type="ECO:0000313" key="6">
    <source>
        <dbReference type="EMBL" id="SHG33330.1"/>
    </source>
</evidence>
<dbReference type="OrthoDB" id="9787548at2"/>
<keyword evidence="3 5" id="KW-1133">Transmembrane helix</keyword>
<dbReference type="Pfam" id="PF01566">
    <property type="entry name" value="Nramp"/>
    <property type="match status" value="1"/>
</dbReference>
<evidence type="ECO:0000256" key="3">
    <source>
        <dbReference type="ARBA" id="ARBA00022989"/>
    </source>
</evidence>
<comment type="subcellular location">
    <subcellularLocation>
        <location evidence="1">Membrane</location>
        <topology evidence="1">Multi-pass membrane protein</topology>
    </subcellularLocation>
</comment>
<evidence type="ECO:0000256" key="1">
    <source>
        <dbReference type="ARBA" id="ARBA00004141"/>
    </source>
</evidence>
<proteinExistence type="predicted"/>
<protein>
    <submittedName>
        <fullName evidence="6">Mn2+ and Fe2+ transporters of the NRAMP family</fullName>
    </submittedName>
</protein>
<keyword evidence="4 5" id="KW-0472">Membrane</keyword>
<dbReference type="GO" id="GO:0034755">
    <property type="term" value="P:iron ion transmembrane transport"/>
    <property type="evidence" value="ECO:0007669"/>
    <property type="project" value="TreeGrafter"/>
</dbReference>
<feature type="transmembrane region" description="Helical" evidence="5">
    <location>
        <begin position="296"/>
        <end position="325"/>
    </location>
</feature>
<dbReference type="InterPro" id="IPR001046">
    <property type="entry name" value="NRAMP_fam"/>
</dbReference>
<feature type="transmembrane region" description="Helical" evidence="5">
    <location>
        <begin position="250"/>
        <end position="276"/>
    </location>
</feature>
<keyword evidence="7" id="KW-1185">Reference proteome</keyword>
<evidence type="ECO:0000256" key="5">
    <source>
        <dbReference type="SAM" id="Phobius"/>
    </source>
</evidence>
<feature type="transmembrane region" description="Helical" evidence="5">
    <location>
        <begin position="169"/>
        <end position="188"/>
    </location>
</feature>
<dbReference type="RefSeq" id="WP_073067612.1">
    <property type="nucleotide sequence ID" value="NZ_FQUS01000025.1"/>
</dbReference>
<feature type="transmembrane region" description="Helical" evidence="5">
    <location>
        <begin position="143"/>
        <end position="162"/>
    </location>
</feature>
<dbReference type="GO" id="GO:0005886">
    <property type="term" value="C:plasma membrane"/>
    <property type="evidence" value="ECO:0007669"/>
    <property type="project" value="TreeGrafter"/>
</dbReference>
<dbReference type="Proteomes" id="UP000184041">
    <property type="component" value="Unassembled WGS sequence"/>
</dbReference>
<dbReference type="GO" id="GO:0005384">
    <property type="term" value="F:manganese ion transmembrane transporter activity"/>
    <property type="evidence" value="ECO:0007669"/>
    <property type="project" value="TreeGrafter"/>
</dbReference>
<dbReference type="PANTHER" id="PTHR11706:SF3">
    <property type="entry name" value="METAL ION TRANSPORT PROTEIN"/>
    <property type="match status" value="1"/>
</dbReference>
<feature type="transmembrane region" description="Helical" evidence="5">
    <location>
        <begin position="337"/>
        <end position="356"/>
    </location>
</feature>
<feature type="transmembrane region" description="Helical" evidence="5">
    <location>
        <begin position="208"/>
        <end position="229"/>
    </location>
</feature>
<feature type="transmembrane region" description="Helical" evidence="5">
    <location>
        <begin position="18"/>
        <end position="36"/>
    </location>
</feature>
<gene>
    <name evidence="6" type="ORF">SAMN05443144_12513</name>
</gene>
<dbReference type="AlphaFoldDB" id="A0A1M5IZC7"/>
<evidence type="ECO:0000313" key="7">
    <source>
        <dbReference type="Proteomes" id="UP000184041"/>
    </source>
</evidence>
<keyword evidence="2 5" id="KW-0812">Transmembrane</keyword>
<feature type="transmembrane region" description="Helical" evidence="5">
    <location>
        <begin position="402"/>
        <end position="421"/>
    </location>
</feature>
<feature type="transmembrane region" description="Helical" evidence="5">
    <location>
        <begin position="56"/>
        <end position="78"/>
    </location>
</feature>
<dbReference type="GO" id="GO:0015086">
    <property type="term" value="F:cadmium ion transmembrane transporter activity"/>
    <property type="evidence" value="ECO:0007669"/>
    <property type="project" value="TreeGrafter"/>
</dbReference>
<dbReference type="PANTHER" id="PTHR11706">
    <property type="entry name" value="SOLUTE CARRIER PROTEIN FAMILY 11 MEMBER"/>
    <property type="match status" value="1"/>
</dbReference>
<feature type="transmembrane region" description="Helical" evidence="5">
    <location>
        <begin position="362"/>
        <end position="386"/>
    </location>
</feature>